<feature type="transmembrane region" description="Helical" evidence="1">
    <location>
        <begin position="89"/>
        <end position="108"/>
    </location>
</feature>
<evidence type="ECO:0008006" key="4">
    <source>
        <dbReference type="Google" id="ProtNLM"/>
    </source>
</evidence>
<protein>
    <recommendedName>
        <fullName evidence="4">Conjugal transfer protein TrbC</fullName>
    </recommendedName>
</protein>
<keyword evidence="3" id="KW-1185">Reference proteome</keyword>
<feature type="transmembrane region" description="Helical" evidence="1">
    <location>
        <begin position="55"/>
        <end position="77"/>
    </location>
</feature>
<evidence type="ECO:0000313" key="3">
    <source>
        <dbReference type="Proteomes" id="UP000078572"/>
    </source>
</evidence>
<dbReference type="InterPro" id="IPR007039">
    <property type="entry name" value="TrbC/VirB2"/>
</dbReference>
<dbReference type="GeneID" id="61529753"/>
<keyword evidence="1" id="KW-0812">Transmembrane</keyword>
<dbReference type="Proteomes" id="UP000078572">
    <property type="component" value="Plasmid pRI-1"/>
</dbReference>
<keyword evidence="2" id="KW-0614">Plasmid</keyword>
<dbReference type="AlphaFoldDB" id="A0A192A7P4"/>
<sequence length="119" mass="12132">MKLLMSQLSVFNTISQKQRKWAAFALLSAVGISSTPALAVMTLPITGILCDFFHLMTGPVGYAISGIVVVILGLLWAAGEVSGWIGRGLAVIVGISIALQAATWLGAIQTSGGAAGSGC</sequence>
<dbReference type="Pfam" id="PF04956">
    <property type="entry name" value="TrbC"/>
    <property type="match status" value="1"/>
</dbReference>
<keyword evidence="1" id="KW-1133">Transmembrane helix</keyword>
<proteinExistence type="predicted"/>
<name>A0A192A7P4_9RALS</name>
<evidence type="ECO:0000256" key="1">
    <source>
        <dbReference type="SAM" id="Phobius"/>
    </source>
</evidence>
<dbReference type="RefSeq" id="WP_024979424.1">
    <property type="nucleotide sequence ID" value="NZ_CP016024.1"/>
</dbReference>
<evidence type="ECO:0000313" key="2">
    <source>
        <dbReference type="EMBL" id="ANJ76322.1"/>
    </source>
</evidence>
<dbReference type="OrthoDB" id="9134021at2"/>
<reference evidence="3" key="1">
    <citation type="submission" date="2016-06" db="EMBL/GenBank/DDBJ databases">
        <authorList>
            <person name="Xu Y."/>
            <person name="Nagy A."/>
            <person name="Yan X."/>
            <person name="Kim S.W."/>
            <person name="Haley B."/>
            <person name="Liu N.T."/>
            <person name="Nou X."/>
        </authorList>
    </citation>
    <scope>NUCLEOTIDE SEQUENCE [LARGE SCALE GENOMIC DNA]</scope>
    <source>
        <strain evidence="3">ATCC 49129</strain>
        <plasmid evidence="3">pri-1</plasmid>
    </source>
</reference>
<gene>
    <name evidence="2" type="ORF">A9Y76_27340</name>
</gene>
<geneLocation type="plasmid" evidence="3">
    <name>pri-1</name>
</geneLocation>
<dbReference type="EMBL" id="CP016024">
    <property type="protein sequence ID" value="ANJ76322.1"/>
    <property type="molecule type" value="Genomic_DNA"/>
</dbReference>
<keyword evidence="1" id="KW-0472">Membrane</keyword>
<organism evidence="2 3">
    <name type="scientific">Ralstonia insidiosa</name>
    <dbReference type="NCBI Taxonomy" id="190721"/>
    <lineage>
        <taxon>Bacteria</taxon>
        <taxon>Pseudomonadati</taxon>
        <taxon>Pseudomonadota</taxon>
        <taxon>Betaproteobacteria</taxon>
        <taxon>Burkholderiales</taxon>
        <taxon>Burkholderiaceae</taxon>
        <taxon>Ralstonia</taxon>
    </lineage>
</organism>
<accession>A0A192A7P4</accession>